<dbReference type="AlphaFoldDB" id="A0A7D9MAG1"/>
<dbReference type="PANTHER" id="PTHR11412">
    <property type="entry name" value="MACROGLOBULIN / COMPLEMENT"/>
    <property type="match status" value="1"/>
</dbReference>
<dbReference type="Gene3D" id="1.50.10.20">
    <property type="match status" value="1"/>
</dbReference>
<dbReference type="InterPro" id="IPR008930">
    <property type="entry name" value="Terpenoid_cyclase/PrenylTrfase"/>
</dbReference>
<protein>
    <submittedName>
        <fullName evidence="2">Complement C3-like</fullName>
    </submittedName>
</protein>
<dbReference type="EMBL" id="CACRXK020040786">
    <property type="protein sequence ID" value="CAB4045643.1"/>
    <property type="molecule type" value="Genomic_DNA"/>
</dbReference>
<feature type="domain" description="Alpha-macroglobulin-like TED" evidence="1">
    <location>
        <begin position="5"/>
        <end position="115"/>
    </location>
</feature>
<evidence type="ECO:0000259" key="1">
    <source>
        <dbReference type="Pfam" id="PF07678"/>
    </source>
</evidence>
<dbReference type="SUPFAM" id="SSF48239">
    <property type="entry name" value="Terpenoid cyclases/Protein prenyltransferases"/>
    <property type="match status" value="1"/>
</dbReference>
<gene>
    <name evidence="2" type="ORF">PACLA_8A001850</name>
</gene>
<dbReference type="Proteomes" id="UP001152795">
    <property type="component" value="Unassembled WGS sequence"/>
</dbReference>
<dbReference type="GO" id="GO:0005615">
    <property type="term" value="C:extracellular space"/>
    <property type="evidence" value="ECO:0007669"/>
    <property type="project" value="InterPro"/>
</dbReference>
<accession>A0A7D9MAG1</accession>
<keyword evidence="3" id="KW-1185">Reference proteome</keyword>
<dbReference type="OrthoDB" id="6359008at2759"/>
<organism evidence="2 3">
    <name type="scientific">Paramuricea clavata</name>
    <name type="common">Red gorgonian</name>
    <name type="synonym">Violescent sea-whip</name>
    <dbReference type="NCBI Taxonomy" id="317549"/>
    <lineage>
        <taxon>Eukaryota</taxon>
        <taxon>Metazoa</taxon>
        <taxon>Cnidaria</taxon>
        <taxon>Anthozoa</taxon>
        <taxon>Octocorallia</taxon>
        <taxon>Malacalcyonacea</taxon>
        <taxon>Plexauridae</taxon>
        <taxon>Paramuricea</taxon>
    </lineage>
</organism>
<dbReference type="InterPro" id="IPR011626">
    <property type="entry name" value="Alpha-macroglobulin_TED"/>
</dbReference>
<reference evidence="2" key="1">
    <citation type="submission" date="2020-04" db="EMBL/GenBank/DDBJ databases">
        <authorList>
            <person name="Alioto T."/>
            <person name="Alioto T."/>
            <person name="Gomez Garrido J."/>
        </authorList>
    </citation>
    <scope>NUCLEOTIDE SEQUENCE</scope>
    <source>
        <strain evidence="2">A484AB</strain>
    </source>
</reference>
<proteinExistence type="predicted"/>
<dbReference type="Pfam" id="PF07678">
    <property type="entry name" value="TED_complement"/>
    <property type="match status" value="1"/>
</dbReference>
<comment type="caution">
    <text evidence="2">The sequence shown here is derived from an EMBL/GenBank/DDBJ whole genome shotgun (WGS) entry which is preliminary data.</text>
</comment>
<evidence type="ECO:0000313" key="3">
    <source>
        <dbReference type="Proteomes" id="UP001152795"/>
    </source>
</evidence>
<name>A0A7D9MAG1_PARCT</name>
<dbReference type="PANTHER" id="PTHR11412:SF166">
    <property type="entry name" value="NTR DOMAIN-CONTAINING PROTEIN"/>
    <property type="match status" value="1"/>
</dbReference>
<sequence length="130" mass="14253">MCCISGYQHELNYRRSDHSFSVWGNGAPGSTWLTAFVIKTFCAIQKLDGVDIDQNVINTAINWLASRQRADGAIPESNPVSNKGMDGDINSDITMTAYVVTAFLECKSFTAVSERLSIFLGNFFITISTG</sequence>
<dbReference type="InterPro" id="IPR050473">
    <property type="entry name" value="A2M/Complement_sys"/>
</dbReference>
<evidence type="ECO:0000313" key="2">
    <source>
        <dbReference type="EMBL" id="CAB4045643.1"/>
    </source>
</evidence>